<sequence length="90" mass="10027">MNRTRNSVISYCDHETLKIPPNDTPIISNVKGRTMTISETTLEDAYGSCRAIKRIQLEVPITSISPGALCRTQIHLFPRSSAVAYNHTQP</sequence>
<organism evidence="1 2">
    <name type="scientific">Hydnum rufescens UP504</name>
    <dbReference type="NCBI Taxonomy" id="1448309"/>
    <lineage>
        <taxon>Eukaryota</taxon>
        <taxon>Fungi</taxon>
        <taxon>Dikarya</taxon>
        <taxon>Basidiomycota</taxon>
        <taxon>Agaricomycotina</taxon>
        <taxon>Agaricomycetes</taxon>
        <taxon>Cantharellales</taxon>
        <taxon>Hydnaceae</taxon>
        <taxon>Hydnum</taxon>
    </lineage>
</organism>
<accession>A0A9P6ACD8</accession>
<gene>
    <name evidence="1" type="ORF">BS47DRAFT_1403488</name>
</gene>
<reference evidence="1" key="1">
    <citation type="journal article" date="2020" name="Nat. Commun.">
        <title>Large-scale genome sequencing of mycorrhizal fungi provides insights into the early evolution of symbiotic traits.</title>
        <authorList>
            <person name="Miyauchi S."/>
            <person name="Kiss E."/>
            <person name="Kuo A."/>
            <person name="Drula E."/>
            <person name="Kohler A."/>
            <person name="Sanchez-Garcia M."/>
            <person name="Morin E."/>
            <person name="Andreopoulos B."/>
            <person name="Barry K.W."/>
            <person name="Bonito G."/>
            <person name="Buee M."/>
            <person name="Carver A."/>
            <person name="Chen C."/>
            <person name="Cichocki N."/>
            <person name="Clum A."/>
            <person name="Culley D."/>
            <person name="Crous P.W."/>
            <person name="Fauchery L."/>
            <person name="Girlanda M."/>
            <person name="Hayes R.D."/>
            <person name="Keri Z."/>
            <person name="LaButti K."/>
            <person name="Lipzen A."/>
            <person name="Lombard V."/>
            <person name="Magnuson J."/>
            <person name="Maillard F."/>
            <person name="Murat C."/>
            <person name="Nolan M."/>
            <person name="Ohm R.A."/>
            <person name="Pangilinan J."/>
            <person name="Pereira M.F."/>
            <person name="Perotto S."/>
            <person name="Peter M."/>
            <person name="Pfister S."/>
            <person name="Riley R."/>
            <person name="Sitrit Y."/>
            <person name="Stielow J.B."/>
            <person name="Szollosi G."/>
            <person name="Zifcakova L."/>
            <person name="Stursova M."/>
            <person name="Spatafora J.W."/>
            <person name="Tedersoo L."/>
            <person name="Vaario L.M."/>
            <person name="Yamada A."/>
            <person name="Yan M."/>
            <person name="Wang P."/>
            <person name="Xu J."/>
            <person name="Bruns T."/>
            <person name="Baldrian P."/>
            <person name="Vilgalys R."/>
            <person name="Dunand C."/>
            <person name="Henrissat B."/>
            <person name="Grigoriev I.V."/>
            <person name="Hibbett D."/>
            <person name="Nagy L.G."/>
            <person name="Martin F.M."/>
        </authorList>
    </citation>
    <scope>NUCLEOTIDE SEQUENCE</scope>
    <source>
        <strain evidence="1">UP504</strain>
    </source>
</reference>
<dbReference type="AlphaFoldDB" id="A0A9P6ACD8"/>
<keyword evidence="2" id="KW-1185">Reference proteome</keyword>
<comment type="caution">
    <text evidence="1">The sequence shown here is derived from an EMBL/GenBank/DDBJ whole genome shotgun (WGS) entry which is preliminary data.</text>
</comment>
<name>A0A9P6ACD8_9AGAM</name>
<dbReference type="Proteomes" id="UP000886523">
    <property type="component" value="Unassembled WGS sequence"/>
</dbReference>
<evidence type="ECO:0000313" key="2">
    <source>
        <dbReference type="Proteomes" id="UP000886523"/>
    </source>
</evidence>
<dbReference type="EMBL" id="MU129968">
    <property type="protein sequence ID" value="KAF9502559.1"/>
    <property type="molecule type" value="Genomic_DNA"/>
</dbReference>
<proteinExistence type="predicted"/>
<evidence type="ECO:0000313" key="1">
    <source>
        <dbReference type="EMBL" id="KAF9502559.1"/>
    </source>
</evidence>
<protein>
    <submittedName>
        <fullName evidence="1">Uncharacterized protein</fullName>
    </submittedName>
</protein>